<reference evidence="3" key="2">
    <citation type="submission" date="2021-12" db="EMBL/GenBank/DDBJ databases">
        <title>Resequencing data analysis of finger millet.</title>
        <authorList>
            <person name="Hatakeyama M."/>
            <person name="Aluri S."/>
            <person name="Balachadran M.T."/>
            <person name="Sivarajan S.R."/>
            <person name="Poveda L."/>
            <person name="Shimizu-Inatsugi R."/>
            <person name="Schlapbach R."/>
            <person name="Sreeman S.M."/>
            <person name="Shimizu K.K."/>
        </authorList>
    </citation>
    <scope>NUCLEOTIDE SEQUENCE</scope>
</reference>
<feature type="compositionally biased region" description="Pro residues" evidence="1">
    <location>
        <begin position="1"/>
        <end position="22"/>
    </location>
</feature>
<evidence type="ECO:0000313" key="2">
    <source>
        <dbReference type="EMBL" id="GJN35179.1"/>
    </source>
</evidence>
<protein>
    <submittedName>
        <fullName evidence="3">Uncharacterized protein</fullName>
    </submittedName>
</protein>
<dbReference type="EMBL" id="BQKI01000087">
    <property type="protein sequence ID" value="GJN35191.1"/>
    <property type="molecule type" value="Genomic_DNA"/>
</dbReference>
<evidence type="ECO:0000256" key="1">
    <source>
        <dbReference type="SAM" id="MobiDB-lite"/>
    </source>
</evidence>
<gene>
    <name evidence="3" type="primary">gb23938</name>
    <name evidence="2" type="synonym">gb23926</name>
    <name evidence="2" type="ORF">PR202_gb23926</name>
    <name evidence="3" type="ORF">PR202_gb23938</name>
</gene>
<reference evidence="3" key="1">
    <citation type="journal article" date="2018" name="DNA Res.">
        <title>Multiple hybrid de novo genome assembly of finger millet, an orphan allotetraploid crop.</title>
        <authorList>
            <person name="Hatakeyama M."/>
            <person name="Aluri S."/>
            <person name="Balachadran M.T."/>
            <person name="Sivarajan S.R."/>
            <person name="Patrignani A."/>
            <person name="Gruter S."/>
            <person name="Poveda L."/>
            <person name="Shimizu-Inatsugi R."/>
            <person name="Baeten J."/>
            <person name="Francoijs K.J."/>
            <person name="Nataraja K.N."/>
            <person name="Reddy Y.A.N."/>
            <person name="Phadnis S."/>
            <person name="Ravikumar R.L."/>
            <person name="Schlapbach R."/>
            <person name="Sreeman S.M."/>
            <person name="Shimizu K.K."/>
        </authorList>
    </citation>
    <scope>NUCLEOTIDE SEQUENCE</scope>
</reference>
<sequence>MAAACPPPGSPPSRENPPPPSSPYCAALPSPLPLEICSKAPSLRAPDTTPTDGPSAIFTMAAATPPTGSSPGRELPTALQPRRAVPSPGAGGKLVPHGGSPNFTPTPGGGSPTRAGTPAGAGAKHEREQQTDQLQLNFSCALPHQMKWLPKG</sequence>
<feature type="region of interest" description="Disordered" evidence="1">
    <location>
        <begin position="38"/>
        <end position="131"/>
    </location>
</feature>
<evidence type="ECO:0000313" key="3">
    <source>
        <dbReference type="EMBL" id="GJN35191.1"/>
    </source>
</evidence>
<feature type="region of interest" description="Disordered" evidence="1">
    <location>
        <begin position="1"/>
        <end position="26"/>
    </location>
</feature>
<dbReference type="AlphaFoldDB" id="A0AAV5FLN9"/>
<comment type="caution">
    <text evidence="3">The sequence shown here is derived from an EMBL/GenBank/DDBJ whole genome shotgun (WGS) entry which is preliminary data.</text>
</comment>
<proteinExistence type="predicted"/>
<accession>A0AAV5FLN9</accession>
<evidence type="ECO:0000313" key="4">
    <source>
        <dbReference type="Proteomes" id="UP001054889"/>
    </source>
</evidence>
<dbReference type="EMBL" id="BQKI01000087">
    <property type="protein sequence ID" value="GJN35179.1"/>
    <property type="molecule type" value="Genomic_DNA"/>
</dbReference>
<organism evidence="3 4">
    <name type="scientific">Eleusine coracana subsp. coracana</name>
    <dbReference type="NCBI Taxonomy" id="191504"/>
    <lineage>
        <taxon>Eukaryota</taxon>
        <taxon>Viridiplantae</taxon>
        <taxon>Streptophyta</taxon>
        <taxon>Embryophyta</taxon>
        <taxon>Tracheophyta</taxon>
        <taxon>Spermatophyta</taxon>
        <taxon>Magnoliopsida</taxon>
        <taxon>Liliopsida</taxon>
        <taxon>Poales</taxon>
        <taxon>Poaceae</taxon>
        <taxon>PACMAD clade</taxon>
        <taxon>Chloridoideae</taxon>
        <taxon>Cynodonteae</taxon>
        <taxon>Eleusininae</taxon>
        <taxon>Eleusine</taxon>
    </lineage>
</organism>
<dbReference type="Proteomes" id="UP001054889">
    <property type="component" value="Unassembled WGS sequence"/>
</dbReference>
<name>A0AAV5FLN9_ELECO</name>
<keyword evidence="4" id="KW-1185">Reference proteome</keyword>
<feature type="compositionally biased region" description="Low complexity" evidence="1">
    <location>
        <begin position="98"/>
        <end position="122"/>
    </location>
</feature>